<keyword evidence="6 7" id="KW-0472">Membrane</keyword>
<proteinExistence type="inferred from homology"/>
<feature type="transmembrane region" description="Helical" evidence="7">
    <location>
        <begin position="291"/>
        <end position="315"/>
    </location>
</feature>
<evidence type="ECO:0000313" key="10">
    <source>
        <dbReference type="EMBL" id="ASK66089.1"/>
    </source>
</evidence>
<keyword evidence="2 7" id="KW-0813">Transport</keyword>
<name>A0A220UD80_9MICO</name>
<organism evidence="10 11">
    <name type="scientific">Brachybacterium avium</name>
    <dbReference type="NCBI Taxonomy" id="2017485"/>
    <lineage>
        <taxon>Bacteria</taxon>
        <taxon>Bacillati</taxon>
        <taxon>Actinomycetota</taxon>
        <taxon>Actinomycetes</taxon>
        <taxon>Micrococcales</taxon>
        <taxon>Dermabacteraceae</taxon>
        <taxon>Brachybacterium</taxon>
    </lineage>
</organism>
<evidence type="ECO:0000259" key="9">
    <source>
        <dbReference type="PROSITE" id="PS50928"/>
    </source>
</evidence>
<dbReference type="OrthoDB" id="34224at2"/>
<evidence type="ECO:0000256" key="7">
    <source>
        <dbReference type="RuleBase" id="RU363032"/>
    </source>
</evidence>
<keyword evidence="11" id="KW-1185">Reference proteome</keyword>
<evidence type="ECO:0000313" key="11">
    <source>
        <dbReference type="Proteomes" id="UP000198398"/>
    </source>
</evidence>
<dbReference type="PROSITE" id="PS50928">
    <property type="entry name" value="ABC_TM1"/>
    <property type="match status" value="1"/>
</dbReference>
<dbReference type="Pfam" id="PF00528">
    <property type="entry name" value="BPD_transp_1"/>
    <property type="match status" value="1"/>
</dbReference>
<dbReference type="KEGG" id="brv:CFK39_09975"/>
<dbReference type="EMBL" id="CP022316">
    <property type="protein sequence ID" value="ASK66089.1"/>
    <property type="molecule type" value="Genomic_DNA"/>
</dbReference>
<accession>A0A220UD80</accession>
<dbReference type="CDD" id="cd06261">
    <property type="entry name" value="TM_PBP2"/>
    <property type="match status" value="1"/>
</dbReference>
<dbReference type="InterPro" id="IPR035906">
    <property type="entry name" value="MetI-like_sf"/>
</dbReference>
<reference evidence="11" key="1">
    <citation type="submission" date="2017-07" db="EMBL/GenBank/DDBJ databases">
        <title>Brachybacterium sp. VR2415.</title>
        <authorList>
            <person name="Tak E.J."/>
            <person name="Bae J.-W."/>
        </authorList>
    </citation>
    <scope>NUCLEOTIDE SEQUENCE [LARGE SCALE GENOMIC DNA]</scope>
    <source>
        <strain evidence="11">VR2415</strain>
    </source>
</reference>
<keyword evidence="3" id="KW-1003">Cell membrane</keyword>
<evidence type="ECO:0000256" key="1">
    <source>
        <dbReference type="ARBA" id="ARBA00004651"/>
    </source>
</evidence>
<comment type="subcellular location">
    <subcellularLocation>
        <location evidence="1 7">Cell membrane</location>
        <topology evidence="1 7">Multi-pass membrane protein</topology>
    </subcellularLocation>
</comment>
<protein>
    <submittedName>
        <fullName evidence="10">ABC transporter permease</fullName>
    </submittedName>
</protein>
<evidence type="ECO:0000256" key="6">
    <source>
        <dbReference type="ARBA" id="ARBA00023136"/>
    </source>
</evidence>
<dbReference type="GO" id="GO:0055085">
    <property type="term" value="P:transmembrane transport"/>
    <property type="evidence" value="ECO:0007669"/>
    <property type="project" value="InterPro"/>
</dbReference>
<feature type="region of interest" description="Disordered" evidence="8">
    <location>
        <begin position="1"/>
        <end position="23"/>
    </location>
</feature>
<feature type="transmembrane region" description="Helical" evidence="7">
    <location>
        <begin position="135"/>
        <end position="155"/>
    </location>
</feature>
<feature type="domain" description="ABC transmembrane type-1" evidence="9">
    <location>
        <begin position="98"/>
        <end position="312"/>
    </location>
</feature>
<evidence type="ECO:0000256" key="2">
    <source>
        <dbReference type="ARBA" id="ARBA00022448"/>
    </source>
</evidence>
<evidence type="ECO:0000256" key="8">
    <source>
        <dbReference type="SAM" id="MobiDB-lite"/>
    </source>
</evidence>
<feature type="transmembrane region" description="Helical" evidence="7">
    <location>
        <begin position="98"/>
        <end position="123"/>
    </location>
</feature>
<comment type="similarity">
    <text evidence="7">Belongs to the binding-protein-dependent transport system permease family.</text>
</comment>
<feature type="transmembrane region" description="Helical" evidence="7">
    <location>
        <begin position="234"/>
        <end position="256"/>
    </location>
</feature>
<dbReference type="RefSeq" id="WP_089065330.1">
    <property type="nucleotide sequence ID" value="NZ_CP022316.1"/>
</dbReference>
<dbReference type="InterPro" id="IPR000515">
    <property type="entry name" value="MetI-like"/>
</dbReference>
<dbReference type="AlphaFoldDB" id="A0A220UD80"/>
<evidence type="ECO:0000256" key="4">
    <source>
        <dbReference type="ARBA" id="ARBA00022692"/>
    </source>
</evidence>
<evidence type="ECO:0000256" key="5">
    <source>
        <dbReference type="ARBA" id="ARBA00022989"/>
    </source>
</evidence>
<keyword evidence="4 7" id="KW-0812">Transmembrane</keyword>
<dbReference type="GO" id="GO:0005886">
    <property type="term" value="C:plasma membrane"/>
    <property type="evidence" value="ECO:0007669"/>
    <property type="project" value="UniProtKB-SubCell"/>
</dbReference>
<evidence type="ECO:0000256" key="3">
    <source>
        <dbReference type="ARBA" id="ARBA00022475"/>
    </source>
</evidence>
<gene>
    <name evidence="10" type="ORF">CFK39_09975</name>
</gene>
<sequence>MTLSTRPGTAAPASRPDPPAPRRRPRRTWFPYLILLPAVVLEVLIHIIPMVTGFWMSFVELTKFFIRRWTEAPFAGLENYRIAVDLNTPVGQELLSSFLVTLGFTILVVGLSWGLGMAAAVALQRPFRGRGVFRTLFLIPYALPLYAAVITWNFLLQRDTGVINHILVEQLGLFEDAPFWLIGDNAFISVVVVAVWRMWPFAFLMFMAGLQSIPGELYEASAMDGATPLRQWRAVTLPMLAPVNQTMLLVMFLWVFNDFNTPYILFGTAQPPAGDLISFHIYNASFLSWDFGVGSAMSVLLLLFLLVVSLLYLYFTQWRKESSHA</sequence>
<dbReference type="InterPro" id="IPR051393">
    <property type="entry name" value="ABC_transporter_permease"/>
</dbReference>
<dbReference type="Gene3D" id="1.10.3720.10">
    <property type="entry name" value="MetI-like"/>
    <property type="match status" value="1"/>
</dbReference>
<feature type="transmembrane region" description="Helical" evidence="7">
    <location>
        <begin position="186"/>
        <end position="213"/>
    </location>
</feature>
<feature type="transmembrane region" description="Helical" evidence="7">
    <location>
        <begin position="32"/>
        <end position="58"/>
    </location>
</feature>
<dbReference type="PANTHER" id="PTHR30193:SF37">
    <property type="entry name" value="INNER MEMBRANE ABC TRANSPORTER PERMEASE PROTEIN YCJO"/>
    <property type="match status" value="1"/>
</dbReference>
<keyword evidence="5 7" id="KW-1133">Transmembrane helix</keyword>
<dbReference type="Proteomes" id="UP000198398">
    <property type="component" value="Chromosome"/>
</dbReference>
<dbReference type="PANTHER" id="PTHR30193">
    <property type="entry name" value="ABC TRANSPORTER PERMEASE PROTEIN"/>
    <property type="match status" value="1"/>
</dbReference>
<dbReference type="SUPFAM" id="SSF161098">
    <property type="entry name" value="MetI-like"/>
    <property type="match status" value="1"/>
</dbReference>